<name>A0A523BBS0_9CREN</name>
<comment type="caution">
    <text evidence="1">The sequence shown here is derived from an EMBL/GenBank/DDBJ whole genome shotgun (WGS) entry which is preliminary data.</text>
</comment>
<accession>A0A523BBS0</accession>
<dbReference type="Proteomes" id="UP000315399">
    <property type="component" value="Unassembled WGS sequence"/>
</dbReference>
<evidence type="ECO:0000313" key="1">
    <source>
        <dbReference type="EMBL" id="TDA37920.1"/>
    </source>
</evidence>
<dbReference type="AlphaFoldDB" id="A0A523BBS0"/>
<protein>
    <submittedName>
        <fullName evidence="1">Uncharacterized protein</fullName>
    </submittedName>
</protein>
<sequence>MDISEKDLIRIITYARAHCENKCPADRDPEICLALIEHCKELDLEPPACVQEMGGFVKSYFLAKIREVEQKRGKPIREVLREYELVGVRTLEEDIDRMEADFALRAIKAIDKRAGEKLEQKRD</sequence>
<evidence type="ECO:0000313" key="2">
    <source>
        <dbReference type="Proteomes" id="UP000315399"/>
    </source>
</evidence>
<dbReference type="EMBL" id="QNVH01000051">
    <property type="protein sequence ID" value="TDA37920.1"/>
    <property type="molecule type" value="Genomic_DNA"/>
</dbReference>
<proteinExistence type="predicted"/>
<organism evidence="1 2">
    <name type="scientific">Thermoproteota archaeon</name>
    <dbReference type="NCBI Taxonomy" id="2056631"/>
    <lineage>
        <taxon>Archaea</taxon>
        <taxon>Thermoproteota</taxon>
    </lineage>
</organism>
<reference evidence="1 2" key="1">
    <citation type="journal article" date="2019" name="Nat. Microbiol.">
        <title>Expanding anaerobic alkane metabolism in the domain of Archaea.</title>
        <authorList>
            <person name="Wang Y."/>
            <person name="Wegener G."/>
            <person name="Hou J."/>
            <person name="Wang F."/>
            <person name="Xiao X."/>
        </authorList>
    </citation>
    <scope>NUCLEOTIDE SEQUENCE [LARGE SCALE GENOMIC DNA]</scope>
    <source>
        <strain evidence="1">WYZ-LMO10</strain>
    </source>
</reference>
<gene>
    <name evidence="1" type="ORF">DSO08_04940</name>
</gene>